<dbReference type="OrthoDB" id="6513042at2759"/>
<dbReference type="AlphaFoldDB" id="A0A1D1VWN8"/>
<reference evidence="4 5" key="1">
    <citation type="journal article" date="2016" name="Nat. Commun.">
        <title>Extremotolerant tardigrade genome and improved radiotolerance of human cultured cells by tardigrade-unique protein.</title>
        <authorList>
            <person name="Hashimoto T."/>
            <person name="Horikawa D.D."/>
            <person name="Saito Y."/>
            <person name="Kuwahara H."/>
            <person name="Kozuka-Hata H."/>
            <person name="Shin-I T."/>
            <person name="Minakuchi Y."/>
            <person name="Ohishi K."/>
            <person name="Motoyama A."/>
            <person name="Aizu T."/>
            <person name="Enomoto A."/>
            <person name="Kondo K."/>
            <person name="Tanaka S."/>
            <person name="Hara Y."/>
            <person name="Koshikawa S."/>
            <person name="Sagara H."/>
            <person name="Miura T."/>
            <person name="Yokobori S."/>
            <person name="Miyagawa K."/>
            <person name="Suzuki Y."/>
            <person name="Kubo T."/>
            <person name="Oyama M."/>
            <person name="Kohara Y."/>
            <person name="Fujiyama A."/>
            <person name="Arakawa K."/>
            <person name="Katayama T."/>
            <person name="Toyoda A."/>
            <person name="Kunieda T."/>
        </authorList>
    </citation>
    <scope>NUCLEOTIDE SEQUENCE [LARGE SCALE GENOMIC DNA]</scope>
    <source>
        <strain evidence="4 5">YOKOZUNA-1</strain>
    </source>
</reference>
<keyword evidence="5" id="KW-1185">Reference proteome</keyword>
<dbReference type="GO" id="GO:0005737">
    <property type="term" value="C:cytoplasm"/>
    <property type="evidence" value="ECO:0007669"/>
    <property type="project" value="UniProtKB-SubCell"/>
</dbReference>
<comment type="caution">
    <text evidence="4">The sequence shown here is derived from an EMBL/GenBank/DDBJ whole genome shotgun (WGS) entry which is preliminary data.</text>
</comment>
<evidence type="ECO:0000256" key="2">
    <source>
        <dbReference type="ARBA" id="ARBA00022490"/>
    </source>
</evidence>
<sequence length="205" mass="22125">MAHAGTGKSVTLLEVVLQVFLSDTTHRLLVCAPTNNAVDHLASLLFRTGLMHRNNMVRLLAGSRSFDSVPWDVQPCCQFGQDRCIAENHRIILTTCASAVHAAKLSFTHVIIDEAACASEPEVLIPITIAAGQRTEPVKIIVAGDPMQLGAQINSEIAVEFGLETSLMERLLSLLIYGTWQNERFQDAFASSHSGSAGDELPTSG</sequence>
<dbReference type="PANTHER" id="PTHR45418">
    <property type="entry name" value="CANCER/TESTIS ANTIGEN 55"/>
    <property type="match status" value="1"/>
</dbReference>
<name>A0A1D1VWN8_RAMVA</name>
<evidence type="ECO:0000313" key="4">
    <source>
        <dbReference type="EMBL" id="GAV05872.1"/>
    </source>
</evidence>
<keyword evidence="2" id="KW-0963">Cytoplasm</keyword>
<comment type="subcellular location">
    <subcellularLocation>
        <location evidence="1">Cytoplasm</location>
    </subcellularLocation>
</comment>
<dbReference type="Pfam" id="PF13086">
    <property type="entry name" value="AAA_11"/>
    <property type="match status" value="2"/>
</dbReference>
<accession>A0A1D1VWN8</accession>
<evidence type="ECO:0000256" key="1">
    <source>
        <dbReference type="ARBA" id="ARBA00004496"/>
    </source>
</evidence>
<dbReference type="GO" id="GO:0004386">
    <property type="term" value="F:helicase activity"/>
    <property type="evidence" value="ECO:0007669"/>
    <property type="project" value="InterPro"/>
</dbReference>
<dbReference type="Proteomes" id="UP000186922">
    <property type="component" value="Unassembled WGS sequence"/>
</dbReference>
<evidence type="ECO:0000259" key="3">
    <source>
        <dbReference type="Pfam" id="PF13086"/>
    </source>
</evidence>
<evidence type="ECO:0000313" key="5">
    <source>
        <dbReference type="Proteomes" id="UP000186922"/>
    </source>
</evidence>
<dbReference type="EMBL" id="BDGG01000012">
    <property type="protein sequence ID" value="GAV05872.1"/>
    <property type="molecule type" value="Genomic_DNA"/>
</dbReference>
<dbReference type="PANTHER" id="PTHR45418:SF1">
    <property type="entry name" value="CANCER_TESTIS ANTIGEN 55"/>
    <property type="match status" value="1"/>
</dbReference>
<organism evidence="4 5">
    <name type="scientific">Ramazzottius varieornatus</name>
    <name type="common">Water bear</name>
    <name type="synonym">Tardigrade</name>
    <dbReference type="NCBI Taxonomy" id="947166"/>
    <lineage>
        <taxon>Eukaryota</taxon>
        <taxon>Metazoa</taxon>
        <taxon>Ecdysozoa</taxon>
        <taxon>Tardigrada</taxon>
        <taxon>Eutardigrada</taxon>
        <taxon>Parachela</taxon>
        <taxon>Hypsibioidea</taxon>
        <taxon>Ramazzottiidae</taxon>
        <taxon>Ramazzottius</taxon>
    </lineage>
</organism>
<protein>
    <recommendedName>
        <fullName evidence="3">DNA2/NAM7 helicase helicase domain-containing protein</fullName>
    </recommendedName>
</protein>
<proteinExistence type="predicted"/>
<feature type="domain" description="DNA2/NAM7 helicase helicase" evidence="3">
    <location>
        <begin position="85"/>
        <end position="155"/>
    </location>
</feature>
<gene>
    <name evidence="4" type="primary">RvY_15936-1</name>
    <name evidence="4" type="synonym">RvY_15936.1</name>
    <name evidence="4" type="ORF">RvY_15936</name>
</gene>
<dbReference type="STRING" id="947166.A0A1D1VWN8"/>
<dbReference type="InterPro" id="IPR041677">
    <property type="entry name" value="DNA2/NAM7_AAA_11"/>
</dbReference>
<feature type="domain" description="DNA2/NAM7 helicase helicase" evidence="3">
    <location>
        <begin position="5"/>
        <end position="63"/>
    </location>
</feature>
<dbReference type="Gene3D" id="3.40.50.300">
    <property type="entry name" value="P-loop containing nucleotide triphosphate hydrolases"/>
    <property type="match status" value="1"/>
</dbReference>
<dbReference type="SUPFAM" id="SSF52540">
    <property type="entry name" value="P-loop containing nucleoside triphosphate hydrolases"/>
    <property type="match status" value="1"/>
</dbReference>
<dbReference type="InterPro" id="IPR027417">
    <property type="entry name" value="P-loop_NTPase"/>
</dbReference>